<evidence type="ECO:0000313" key="3">
    <source>
        <dbReference type="EMBL" id="POY70063.1"/>
    </source>
</evidence>
<dbReference type="PANTHER" id="PTHR43016">
    <property type="entry name" value="PRESEQUENCE PROTEASE"/>
    <property type="match status" value="1"/>
</dbReference>
<name>A0A2S5AZU9_9BASI</name>
<accession>A0A2S5AZU9</accession>
<dbReference type="Proteomes" id="UP000237144">
    <property type="component" value="Unassembled WGS sequence"/>
</dbReference>
<protein>
    <recommendedName>
        <fullName evidence="2">Peptidase M16 C-terminal domain-containing protein</fullName>
    </recommendedName>
</protein>
<comment type="caution">
    <text evidence="3">The sequence shown here is derived from an EMBL/GenBank/DDBJ whole genome shotgun (WGS) entry which is preliminary data.</text>
</comment>
<dbReference type="GO" id="GO:0046872">
    <property type="term" value="F:metal ion binding"/>
    <property type="evidence" value="ECO:0007669"/>
    <property type="project" value="InterPro"/>
</dbReference>
<evidence type="ECO:0000256" key="1">
    <source>
        <dbReference type="SAM" id="MobiDB-lite"/>
    </source>
</evidence>
<dbReference type="Gene3D" id="3.30.830.10">
    <property type="entry name" value="Metalloenzyme, LuxS/M16 peptidase-like"/>
    <property type="match status" value="4"/>
</dbReference>
<dbReference type="STRING" id="741276.A0A2S5AZU9"/>
<organism evidence="3 4">
    <name type="scientific">Rhodotorula taiwanensis</name>
    <dbReference type="NCBI Taxonomy" id="741276"/>
    <lineage>
        <taxon>Eukaryota</taxon>
        <taxon>Fungi</taxon>
        <taxon>Dikarya</taxon>
        <taxon>Basidiomycota</taxon>
        <taxon>Pucciniomycotina</taxon>
        <taxon>Microbotryomycetes</taxon>
        <taxon>Sporidiobolales</taxon>
        <taxon>Sporidiobolaceae</taxon>
        <taxon>Rhodotorula</taxon>
    </lineage>
</organism>
<dbReference type="AlphaFoldDB" id="A0A2S5AZU9"/>
<evidence type="ECO:0000313" key="4">
    <source>
        <dbReference type="Proteomes" id="UP000237144"/>
    </source>
</evidence>
<dbReference type="OrthoDB" id="4953at2759"/>
<dbReference type="FunFam" id="3.30.830.10:FF:000015">
    <property type="entry name" value="Putative zinc metalloprotease"/>
    <property type="match status" value="1"/>
</dbReference>
<dbReference type="FunFam" id="3.30.830.10:FF:000031">
    <property type="entry name" value="Putative zinc metalloprotease"/>
    <property type="match status" value="1"/>
</dbReference>
<gene>
    <name evidence="3" type="ORF">BMF94_6950</name>
</gene>
<dbReference type="InterPro" id="IPR007863">
    <property type="entry name" value="Peptidase_M16_C"/>
</dbReference>
<keyword evidence="4" id="KW-1185">Reference proteome</keyword>
<reference evidence="3 4" key="1">
    <citation type="journal article" date="2018" name="Front. Microbiol.">
        <title>Prospects for Fungal Bioremediation of Acidic Radioactive Waste Sites: Characterization and Genome Sequence of Rhodotorula taiwanensis MD1149.</title>
        <authorList>
            <person name="Tkavc R."/>
            <person name="Matrosova V.Y."/>
            <person name="Grichenko O.E."/>
            <person name="Gostincar C."/>
            <person name="Volpe R.P."/>
            <person name="Klimenkova P."/>
            <person name="Gaidamakova E.K."/>
            <person name="Zhou C.E."/>
            <person name="Stewart B.J."/>
            <person name="Lyman M.G."/>
            <person name="Malfatti S.A."/>
            <person name="Rubinfeld B."/>
            <person name="Courtot M."/>
            <person name="Singh J."/>
            <person name="Dalgard C.L."/>
            <person name="Hamilton T."/>
            <person name="Frey K.G."/>
            <person name="Gunde-Cimerman N."/>
            <person name="Dugan L."/>
            <person name="Daly M.J."/>
        </authorList>
    </citation>
    <scope>NUCLEOTIDE SEQUENCE [LARGE SCALE GENOMIC DNA]</scope>
    <source>
        <strain evidence="3 4">MD1149</strain>
    </source>
</reference>
<dbReference type="Pfam" id="PF05193">
    <property type="entry name" value="Peptidase_M16_C"/>
    <property type="match status" value="1"/>
</dbReference>
<proteinExistence type="predicted"/>
<dbReference type="PANTHER" id="PTHR43016:SF16">
    <property type="entry name" value="METALLOPROTEASE, PUTATIVE (AFU_ORTHOLOGUE AFUA_4G07610)-RELATED"/>
    <property type="match status" value="1"/>
</dbReference>
<dbReference type="InterPro" id="IPR011249">
    <property type="entry name" value="Metalloenz_LuxS/M16"/>
</dbReference>
<feature type="compositionally biased region" description="Low complexity" evidence="1">
    <location>
        <begin position="1037"/>
        <end position="1052"/>
    </location>
</feature>
<sequence>MVAAMDVDMPQQVGDFRLIVDDELEFAKGIRIAKWQSESTGLKVVYGSNESPLVQGYFSVVTEIQDDTGRPHTLEHLIFLGSEKYPFKGILDTIANRSFAAGTNAWTAATDTTYTVATAGEQGFLSILPVYLDHILYPTITSEGFVTEVHNINGKGEDSGVVYAEMSGRENGSSDLMQLRLQRALYSTKNGLRSETGGLMEALRVLKVEQIREYHASMYVPQNITLIVNGRSLDPTKLLTTLTEHVIPSIAAHGQAHGRRPDGWVRPFVESSTASNPPQLPTDRTEIVEFPERDETVGELMVAWIGVPHNDFLNDLALEVLGVYLTDSAVSPLSKEFIEIDEPACTDISFYASSENPTVICAYLASVPIEELDELSARLRHTLGRIADDGIDMQRMASVLERQKLQLYESMETDASDVICNAVVADGIWGAEDGSDLRGSLKMTSLYRTLDSWSAEEWAAMLKRFFVDAPALTVVGRPSPTLADKIKADAKALIEKNKKHYGPEGLAKLQKEIEDAQAKNDIPVPNEIIRKFPVPDVDGIEWIKVETARSAGIAADDGVHNQVQDHVDADGAKLPLFVQFDHINSAFIQVSVVLFPQDVPGSDAAALRALLPVYLDSFFTLPIERPDGSVLEFEDVVKQLDAETLSYSINVNSPLQEGITLKVKVAKEKYDVAIRWIRDLLYHSRYTPERLKIAATKALQGLPSEKRDGSEVSYNAYRKMISQDASTNIALNLFNRIDFFPAFLEDLKEKPDAVVRQFEALRRALTDPRTMRVQVKGDILSLKKPASAWLDDFEAIEPFPKDQLCPVRLSSEVMGSLGRQPAKKAIVYGISSIESCFAYHVAKGPDSRTHPDQPALTVARAVLNAMESYLWKFLRGAGLAYGASIHQDIESGLVYFRVYKSPDSHAAFLAARDLIDQLVAGKLEMDDLTIESAKSSLAYNTAEKEATINAAANASFTNLLLGLPPNYGRKHLANTKDISAADILRVIETWIAPIFRPETSITSIALGLAKMDEVVKNFEALGYEVDQRTFEDEEGSDSGSESGSYTSGSDSE</sequence>
<feature type="region of interest" description="Disordered" evidence="1">
    <location>
        <begin position="1027"/>
        <end position="1052"/>
    </location>
</feature>
<evidence type="ECO:0000259" key="2">
    <source>
        <dbReference type="Pfam" id="PF05193"/>
    </source>
</evidence>
<feature type="domain" description="Peptidase M16 C-terminal" evidence="2">
    <location>
        <begin position="208"/>
        <end position="397"/>
    </location>
</feature>
<dbReference type="SUPFAM" id="SSF63411">
    <property type="entry name" value="LuxS/MPP-like metallohydrolase"/>
    <property type="match status" value="4"/>
</dbReference>
<dbReference type="EMBL" id="PJQD01000151">
    <property type="protein sequence ID" value="POY70063.1"/>
    <property type="molecule type" value="Genomic_DNA"/>
</dbReference>